<gene>
    <name evidence="1" type="ORF">J5V48_00950</name>
</gene>
<organism evidence="1 2">
    <name type="scientific">Succinivibrio faecicola</name>
    <dbReference type="NCBI Taxonomy" id="2820300"/>
    <lineage>
        <taxon>Bacteria</taxon>
        <taxon>Pseudomonadati</taxon>
        <taxon>Pseudomonadota</taxon>
        <taxon>Gammaproteobacteria</taxon>
        <taxon>Aeromonadales</taxon>
        <taxon>Succinivibrionaceae</taxon>
        <taxon>Succinivibrio</taxon>
    </lineage>
</organism>
<sequence length="552" mass="64131">MLTRALLQSSSSQSTVYFVDVYSSNEGEAEYALEYAALSFSPGKENRPEVYVHTYLKPDVTLNKIRWPDVYSAIGITKERIEKDDKLPSLDDMLSSDYLKNRCIVCFDEGIEPVNAIVNSAGEFQSIKRMWEKTFCSEQANSQKALECTTLDQMCRFVGILDDNAKNTNYTPLLKKLYKMAALWEFLNNCIENPKLKKNLSLGNLQMSLIWPLPDTKKQWFNVECDSFESTTDEMINELFDGTLSDRINWFELGMYANDWEFKRNVAFSSSNLTGVNDLASFIFTRVMNFDIQLWVLCFYALYQHKTEVAKNIALAHGDFSCLNSANKEHFSYFIIDNLDIFLNPSQKKKLISSLVRQSFRARAEKSYEYLDFKKMKKIDEKNRTAQKYYFFKEARDARYIRQNSGQLLFISFDVKGRGKDREVSSDYAVNNIQSFYLQAKNVFSDIWVGSDLKVWLEFITGYSFTDIAAVPKYNDSDELKDIRKLLSEILQKEAYPYLADLYNFLQNCVNLVRQRSLEPVEKTYCFQEISILFKINPPARLGFLKKLLSFS</sequence>
<dbReference type="EMBL" id="JAGFNY010000001">
    <property type="protein sequence ID" value="MBW7569464.1"/>
    <property type="molecule type" value="Genomic_DNA"/>
</dbReference>
<protein>
    <submittedName>
        <fullName evidence="1">Uncharacterized protein</fullName>
    </submittedName>
</protein>
<evidence type="ECO:0000313" key="2">
    <source>
        <dbReference type="Proteomes" id="UP000731465"/>
    </source>
</evidence>
<name>A0ABS7DDV8_9GAMM</name>
<keyword evidence="2" id="KW-1185">Reference proteome</keyword>
<comment type="caution">
    <text evidence="1">The sequence shown here is derived from an EMBL/GenBank/DDBJ whole genome shotgun (WGS) entry which is preliminary data.</text>
</comment>
<proteinExistence type="predicted"/>
<dbReference type="Proteomes" id="UP000731465">
    <property type="component" value="Unassembled WGS sequence"/>
</dbReference>
<evidence type="ECO:0000313" key="1">
    <source>
        <dbReference type="EMBL" id="MBW7569464.1"/>
    </source>
</evidence>
<accession>A0ABS7DDV8</accession>
<dbReference type="RefSeq" id="WP_219936006.1">
    <property type="nucleotide sequence ID" value="NZ_JAGFNY010000001.1"/>
</dbReference>
<reference evidence="1 2" key="1">
    <citation type="submission" date="2021-03" db="EMBL/GenBank/DDBJ databases">
        <title>Succinivibrio sp. nov. isolated from feces of cow.</title>
        <authorList>
            <person name="Choi J.-Y."/>
        </authorList>
    </citation>
    <scope>NUCLEOTIDE SEQUENCE [LARGE SCALE GENOMIC DNA]</scope>
    <source>
        <strain evidence="1 2">AGMB01872</strain>
    </source>
</reference>